<reference evidence="2 3" key="1">
    <citation type="journal article" date="2023" name="Sci. Data">
        <title>Genome assembly of the Korean intertidal mud-creeper Batillaria attramentaria.</title>
        <authorList>
            <person name="Patra A.K."/>
            <person name="Ho P.T."/>
            <person name="Jun S."/>
            <person name="Lee S.J."/>
            <person name="Kim Y."/>
            <person name="Won Y.J."/>
        </authorList>
    </citation>
    <scope>NUCLEOTIDE SEQUENCE [LARGE SCALE GENOMIC DNA]</scope>
    <source>
        <strain evidence="2">Wonlab-2016</strain>
    </source>
</reference>
<name>A0ABD0L3U9_9CAEN</name>
<accession>A0ABD0L3U9</accession>
<comment type="caution">
    <text evidence="2">The sequence shown here is derived from an EMBL/GenBank/DDBJ whole genome shotgun (WGS) entry which is preliminary data.</text>
</comment>
<protein>
    <submittedName>
        <fullName evidence="2">Uncharacterized protein</fullName>
    </submittedName>
</protein>
<sequence length="100" mass="10901">MATSSPPTPPSFISPLHPNTSPSPREQPTYPLLRAGDKRNTCNFTLSRGWGRGEEALLMSGEVHVLCGVVSPGAARKYFVNTQPRYESTITERDDNGKGL</sequence>
<evidence type="ECO:0000256" key="1">
    <source>
        <dbReference type="SAM" id="MobiDB-lite"/>
    </source>
</evidence>
<feature type="compositionally biased region" description="Pro residues" evidence="1">
    <location>
        <begin position="1"/>
        <end position="12"/>
    </location>
</feature>
<dbReference type="Proteomes" id="UP001519460">
    <property type="component" value="Unassembled WGS sequence"/>
</dbReference>
<feature type="region of interest" description="Disordered" evidence="1">
    <location>
        <begin position="1"/>
        <end position="36"/>
    </location>
</feature>
<keyword evidence="3" id="KW-1185">Reference proteome</keyword>
<evidence type="ECO:0000313" key="3">
    <source>
        <dbReference type="Proteomes" id="UP001519460"/>
    </source>
</evidence>
<dbReference type="EMBL" id="JACVVK020000086">
    <property type="protein sequence ID" value="KAK7494150.1"/>
    <property type="molecule type" value="Genomic_DNA"/>
</dbReference>
<dbReference type="AlphaFoldDB" id="A0ABD0L3U9"/>
<proteinExistence type="predicted"/>
<gene>
    <name evidence="2" type="ORF">BaRGS_00014623</name>
</gene>
<organism evidence="2 3">
    <name type="scientific">Batillaria attramentaria</name>
    <dbReference type="NCBI Taxonomy" id="370345"/>
    <lineage>
        <taxon>Eukaryota</taxon>
        <taxon>Metazoa</taxon>
        <taxon>Spiralia</taxon>
        <taxon>Lophotrochozoa</taxon>
        <taxon>Mollusca</taxon>
        <taxon>Gastropoda</taxon>
        <taxon>Caenogastropoda</taxon>
        <taxon>Sorbeoconcha</taxon>
        <taxon>Cerithioidea</taxon>
        <taxon>Batillariidae</taxon>
        <taxon>Batillaria</taxon>
    </lineage>
</organism>
<evidence type="ECO:0000313" key="2">
    <source>
        <dbReference type="EMBL" id="KAK7494150.1"/>
    </source>
</evidence>